<keyword evidence="1" id="KW-0812">Transmembrane</keyword>
<dbReference type="EMBL" id="MN740347">
    <property type="protein sequence ID" value="QHU01743.1"/>
    <property type="molecule type" value="Genomic_DNA"/>
</dbReference>
<organism evidence="2">
    <name type="scientific">viral metagenome</name>
    <dbReference type="NCBI Taxonomy" id="1070528"/>
    <lineage>
        <taxon>unclassified sequences</taxon>
        <taxon>metagenomes</taxon>
        <taxon>organismal metagenomes</taxon>
    </lineage>
</organism>
<accession>A0A6C0J8Z0</accession>
<evidence type="ECO:0000256" key="1">
    <source>
        <dbReference type="SAM" id="Phobius"/>
    </source>
</evidence>
<sequence>MWSCLSSLLPIILIWHFILFNMILSAKEDINKMDTTSICILDGNPLTNTFEIGKVFENIRFAAPIEYTIKPCIIDLYTCIIPLKLVGTDTICP</sequence>
<proteinExistence type="predicted"/>
<keyword evidence="1" id="KW-1133">Transmembrane helix</keyword>
<name>A0A6C0J8Z0_9ZZZZ</name>
<keyword evidence="1" id="KW-0472">Membrane</keyword>
<dbReference type="AlphaFoldDB" id="A0A6C0J8Z0"/>
<protein>
    <submittedName>
        <fullName evidence="2">Uncharacterized protein</fullName>
    </submittedName>
</protein>
<reference evidence="2" key="1">
    <citation type="journal article" date="2020" name="Nature">
        <title>Giant virus diversity and host interactions through global metagenomics.</title>
        <authorList>
            <person name="Schulz F."/>
            <person name="Roux S."/>
            <person name="Paez-Espino D."/>
            <person name="Jungbluth S."/>
            <person name="Walsh D.A."/>
            <person name="Denef V.J."/>
            <person name="McMahon K.D."/>
            <person name="Konstantinidis K.T."/>
            <person name="Eloe-Fadrosh E.A."/>
            <person name="Kyrpides N.C."/>
            <person name="Woyke T."/>
        </authorList>
    </citation>
    <scope>NUCLEOTIDE SEQUENCE</scope>
    <source>
        <strain evidence="2">GVMAG-M-3300025874-2</strain>
    </source>
</reference>
<feature type="transmembrane region" description="Helical" evidence="1">
    <location>
        <begin position="6"/>
        <end position="24"/>
    </location>
</feature>
<evidence type="ECO:0000313" key="2">
    <source>
        <dbReference type="EMBL" id="QHU01743.1"/>
    </source>
</evidence>